<dbReference type="GO" id="GO:0008168">
    <property type="term" value="F:methyltransferase activity"/>
    <property type="evidence" value="ECO:0007669"/>
    <property type="project" value="UniProtKB-KW"/>
</dbReference>
<evidence type="ECO:0000259" key="4">
    <source>
        <dbReference type="SMART" id="SM00967"/>
    </source>
</evidence>
<dbReference type="InterPro" id="IPR029028">
    <property type="entry name" value="Alpha/beta_knot_MTases"/>
</dbReference>
<keyword evidence="6" id="KW-1185">Reference proteome</keyword>
<sequence length="256" mass="28112">MKRIESTQNALVKYWKKLATTRKERERSGEFIVEGFHLVEEALKQKESVKQLIVREGVDLPMLWPIDDIAIVEVTAAVTKEFAETETTQGVFAVCQQPALQEETMASWRKVLLIDAVQDPGNIGTMIRTADAAGLDAVILGKGCADSYNPKTLRSAQGSHFHIPVIRGELEDWIDDLQARGVPVFGTALDEEAVSYRDIQHAGTFAIMMGNEGSGIHPQLLALTDQNIMIPIIGQAESLNVAVATGIVLFSFVHQS</sequence>
<dbReference type="InterPro" id="IPR029064">
    <property type="entry name" value="Ribosomal_eL30-like_sf"/>
</dbReference>
<comment type="similarity">
    <text evidence="1">Belongs to the class IV-like SAM-binding methyltransferase superfamily. RNA methyltransferase TrmH family.</text>
</comment>
<comment type="caution">
    <text evidence="5">The sequence shown here is derived from an EMBL/GenBank/DDBJ whole genome shotgun (WGS) entry which is preliminary data.</text>
</comment>
<dbReference type="PANTHER" id="PTHR43191:SF2">
    <property type="entry name" value="RRNA METHYLTRANSFERASE 3, MITOCHONDRIAL"/>
    <property type="match status" value="1"/>
</dbReference>
<dbReference type="SUPFAM" id="SSF75217">
    <property type="entry name" value="alpha/beta knot"/>
    <property type="match status" value="1"/>
</dbReference>
<dbReference type="CDD" id="cd18095">
    <property type="entry name" value="SpoU-like_rRNA-MTase"/>
    <property type="match status" value="1"/>
</dbReference>
<dbReference type="SMART" id="SM00967">
    <property type="entry name" value="SpoU_sub_bind"/>
    <property type="match status" value="1"/>
</dbReference>
<dbReference type="PANTHER" id="PTHR43191">
    <property type="entry name" value="RRNA METHYLTRANSFERASE 3"/>
    <property type="match status" value="1"/>
</dbReference>
<dbReference type="RefSeq" id="WP_264988115.1">
    <property type="nucleotide sequence ID" value="NZ_BRZA01000002.1"/>
</dbReference>
<dbReference type="Gene3D" id="3.40.1280.10">
    <property type="match status" value="1"/>
</dbReference>
<keyword evidence="3" id="KW-0808">Transferase</keyword>
<dbReference type="InterPro" id="IPR001537">
    <property type="entry name" value="SpoU_MeTrfase"/>
</dbReference>
<dbReference type="EMBL" id="BRZA01000002">
    <property type="protein sequence ID" value="GLC88349.1"/>
    <property type="molecule type" value="Genomic_DNA"/>
</dbReference>
<protein>
    <submittedName>
        <fullName evidence="5">23S rRNA methyltransferase</fullName>
    </submittedName>
</protein>
<gene>
    <name evidence="5" type="ORF">LYSBPC_14760</name>
</gene>
<dbReference type="Proteomes" id="UP001065593">
    <property type="component" value="Unassembled WGS sequence"/>
</dbReference>
<evidence type="ECO:0000313" key="5">
    <source>
        <dbReference type="EMBL" id="GLC88349.1"/>
    </source>
</evidence>
<dbReference type="Pfam" id="PF22435">
    <property type="entry name" value="MRM3-like_sub_bind"/>
    <property type="match status" value="1"/>
</dbReference>
<organism evidence="5 6">
    <name type="scientific">Lysinibacillus piscis</name>
    <dbReference type="NCBI Taxonomy" id="2518931"/>
    <lineage>
        <taxon>Bacteria</taxon>
        <taxon>Bacillati</taxon>
        <taxon>Bacillota</taxon>
        <taxon>Bacilli</taxon>
        <taxon>Bacillales</taxon>
        <taxon>Bacillaceae</taxon>
        <taxon>Lysinibacillus</taxon>
    </lineage>
</organism>
<dbReference type="Pfam" id="PF00588">
    <property type="entry name" value="SpoU_methylase"/>
    <property type="match status" value="1"/>
</dbReference>
<evidence type="ECO:0000313" key="6">
    <source>
        <dbReference type="Proteomes" id="UP001065593"/>
    </source>
</evidence>
<evidence type="ECO:0000256" key="2">
    <source>
        <dbReference type="ARBA" id="ARBA00022603"/>
    </source>
</evidence>
<proteinExistence type="inferred from homology"/>
<dbReference type="SUPFAM" id="SSF55315">
    <property type="entry name" value="L30e-like"/>
    <property type="match status" value="1"/>
</dbReference>
<feature type="domain" description="RNA 2-O ribose methyltransferase substrate binding" evidence="4">
    <location>
        <begin position="32"/>
        <end position="101"/>
    </location>
</feature>
<dbReference type="InterPro" id="IPR053888">
    <property type="entry name" value="MRM3-like_sub_bind"/>
</dbReference>
<accession>A0ABQ5NJ78</accession>
<evidence type="ECO:0000256" key="3">
    <source>
        <dbReference type="ARBA" id="ARBA00022679"/>
    </source>
</evidence>
<evidence type="ECO:0000256" key="1">
    <source>
        <dbReference type="ARBA" id="ARBA00007228"/>
    </source>
</evidence>
<dbReference type="InterPro" id="IPR029026">
    <property type="entry name" value="tRNA_m1G_MTases_N"/>
</dbReference>
<reference evidence="5" key="1">
    <citation type="submission" date="2022-08" db="EMBL/GenBank/DDBJ databases">
        <title>Draft genome sequence of Lysinibacillus sp. strain KH24.</title>
        <authorList>
            <person name="Kanbe H."/>
            <person name="Itoh H."/>
        </authorList>
    </citation>
    <scope>NUCLEOTIDE SEQUENCE</scope>
    <source>
        <strain evidence="5">KH24</strain>
    </source>
</reference>
<dbReference type="GO" id="GO:0032259">
    <property type="term" value="P:methylation"/>
    <property type="evidence" value="ECO:0007669"/>
    <property type="project" value="UniProtKB-KW"/>
</dbReference>
<dbReference type="InterPro" id="IPR051259">
    <property type="entry name" value="rRNA_Methyltransferase"/>
</dbReference>
<dbReference type="InterPro" id="IPR013123">
    <property type="entry name" value="SpoU_subst-bd"/>
</dbReference>
<keyword evidence="2 5" id="KW-0489">Methyltransferase</keyword>
<dbReference type="Gene3D" id="3.30.1330.30">
    <property type="match status" value="1"/>
</dbReference>
<name>A0ABQ5NJ78_9BACI</name>